<sequence>MRVKVKVDIAKPFCHGRLITLKNGEKTWVVFKYARLPNFCFWCGRLSHGDRDCLLWVIYVPGFYDKSGLKEDEGLRRRDHDANGVVGNEESEERVAENSIMETEDFEEELNLVLNIEKGNVINLEKESEIKGRVNELESNREALNSIKNSIDKEHDSGKGVLEQEGNSKNMRTRNKGQESREGGSNIFDLQDEVEAKNFSSSQKGDKWARVQIVRAAPIESLEIKVEKKKKKKKEEEEEEEEIWQQAW</sequence>
<dbReference type="PANTHER" id="PTHR31286:SF167">
    <property type="entry name" value="OS09G0268800 PROTEIN"/>
    <property type="match status" value="1"/>
</dbReference>
<name>A0AAW0J5H5_QUESU</name>
<reference evidence="3 4" key="1">
    <citation type="journal article" date="2018" name="Sci. Data">
        <title>The draft genome sequence of cork oak.</title>
        <authorList>
            <person name="Ramos A.M."/>
            <person name="Usie A."/>
            <person name="Barbosa P."/>
            <person name="Barros P.M."/>
            <person name="Capote T."/>
            <person name="Chaves I."/>
            <person name="Simoes F."/>
            <person name="Abreu I."/>
            <person name="Carrasquinho I."/>
            <person name="Faro C."/>
            <person name="Guimaraes J.B."/>
            <person name="Mendonca D."/>
            <person name="Nobrega F."/>
            <person name="Rodrigues L."/>
            <person name="Saibo N.J.M."/>
            <person name="Varela M.C."/>
            <person name="Egas C."/>
            <person name="Matos J."/>
            <person name="Miguel C.M."/>
            <person name="Oliveira M.M."/>
            <person name="Ricardo C.P."/>
            <person name="Goncalves S."/>
        </authorList>
    </citation>
    <scope>NUCLEOTIDE SEQUENCE [LARGE SCALE GENOMIC DNA]</scope>
    <source>
        <strain evidence="4">cv. HL8</strain>
    </source>
</reference>
<dbReference type="Pfam" id="PF14392">
    <property type="entry name" value="zf-CCHC_4"/>
    <property type="match status" value="1"/>
</dbReference>
<keyword evidence="4" id="KW-1185">Reference proteome</keyword>
<feature type="region of interest" description="Disordered" evidence="1">
    <location>
        <begin position="148"/>
        <end position="188"/>
    </location>
</feature>
<dbReference type="PANTHER" id="PTHR31286">
    <property type="entry name" value="GLYCINE-RICH CELL WALL STRUCTURAL PROTEIN 1.8-LIKE"/>
    <property type="match status" value="1"/>
</dbReference>
<gene>
    <name evidence="3" type="ORF">CFP56_037582</name>
</gene>
<dbReference type="Proteomes" id="UP000237347">
    <property type="component" value="Unassembled WGS sequence"/>
</dbReference>
<dbReference type="InterPro" id="IPR025836">
    <property type="entry name" value="Zn_knuckle_CX2CX4HX4C"/>
</dbReference>
<evidence type="ECO:0000259" key="2">
    <source>
        <dbReference type="Pfam" id="PF14392"/>
    </source>
</evidence>
<feature type="compositionally biased region" description="Acidic residues" evidence="1">
    <location>
        <begin position="236"/>
        <end position="248"/>
    </location>
</feature>
<evidence type="ECO:0000313" key="3">
    <source>
        <dbReference type="EMBL" id="KAK7821541.1"/>
    </source>
</evidence>
<feature type="domain" description="Zinc knuckle CX2CX4HX4C" evidence="2">
    <location>
        <begin position="7"/>
        <end position="54"/>
    </location>
</feature>
<protein>
    <recommendedName>
        <fullName evidence="2">Zinc knuckle CX2CX4HX4C domain-containing protein</fullName>
    </recommendedName>
</protein>
<dbReference type="InterPro" id="IPR040256">
    <property type="entry name" value="At4g02000-like"/>
</dbReference>
<evidence type="ECO:0000313" key="4">
    <source>
        <dbReference type="Proteomes" id="UP000237347"/>
    </source>
</evidence>
<accession>A0AAW0J5H5</accession>
<feature type="region of interest" description="Disordered" evidence="1">
    <location>
        <begin position="227"/>
        <end position="248"/>
    </location>
</feature>
<organism evidence="3 4">
    <name type="scientific">Quercus suber</name>
    <name type="common">Cork oak</name>
    <dbReference type="NCBI Taxonomy" id="58331"/>
    <lineage>
        <taxon>Eukaryota</taxon>
        <taxon>Viridiplantae</taxon>
        <taxon>Streptophyta</taxon>
        <taxon>Embryophyta</taxon>
        <taxon>Tracheophyta</taxon>
        <taxon>Spermatophyta</taxon>
        <taxon>Magnoliopsida</taxon>
        <taxon>eudicotyledons</taxon>
        <taxon>Gunneridae</taxon>
        <taxon>Pentapetalae</taxon>
        <taxon>rosids</taxon>
        <taxon>fabids</taxon>
        <taxon>Fagales</taxon>
        <taxon>Fagaceae</taxon>
        <taxon>Quercus</taxon>
    </lineage>
</organism>
<dbReference type="AlphaFoldDB" id="A0AAW0J5H5"/>
<comment type="caution">
    <text evidence="3">The sequence shown here is derived from an EMBL/GenBank/DDBJ whole genome shotgun (WGS) entry which is preliminary data.</text>
</comment>
<proteinExistence type="predicted"/>
<dbReference type="EMBL" id="PKMF04000698">
    <property type="protein sequence ID" value="KAK7821541.1"/>
    <property type="molecule type" value="Genomic_DNA"/>
</dbReference>
<evidence type="ECO:0000256" key="1">
    <source>
        <dbReference type="SAM" id="MobiDB-lite"/>
    </source>
</evidence>